<dbReference type="EMBL" id="PSQE01000007">
    <property type="protein sequence ID" value="RHN48938.1"/>
    <property type="molecule type" value="Genomic_DNA"/>
</dbReference>
<evidence type="ECO:0000313" key="1">
    <source>
        <dbReference type="EMBL" id="RHN48938.1"/>
    </source>
</evidence>
<evidence type="ECO:0000313" key="2">
    <source>
        <dbReference type="Proteomes" id="UP000265566"/>
    </source>
</evidence>
<reference evidence="2" key="1">
    <citation type="journal article" date="2018" name="Nat. Plants">
        <title>Whole-genome landscape of Medicago truncatula symbiotic genes.</title>
        <authorList>
            <person name="Pecrix Y."/>
            <person name="Staton S.E."/>
            <person name="Sallet E."/>
            <person name="Lelandais-Briere C."/>
            <person name="Moreau S."/>
            <person name="Carrere S."/>
            <person name="Blein T."/>
            <person name="Jardinaud M.F."/>
            <person name="Latrasse D."/>
            <person name="Zouine M."/>
            <person name="Zahm M."/>
            <person name="Kreplak J."/>
            <person name="Mayjonade B."/>
            <person name="Satge C."/>
            <person name="Perez M."/>
            <person name="Cauet S."/>
            <person name="Marande W."/>
            <person name="Chantry-Darmon C."/>
            <person name="Lopez-Roques C."/>
            <person name="Bouchez O."/>
            <person name="Berard A."/>
            <person name="Debelle F."/>
            <person name="Munos S."/>
            <person name="Bendahmane A."/>
            <person name="Berges H."/>
            <person name="Niebel A."/>
            <person name="Buitink J."/>
            <person name="Frugier F."/>
            <person name="Benhamed M."/>
            <person name="Crespi M."/>
            <person name="Gouzy J."/>
            <person name="Gamas P."/>
        </authorList>
    </citation>
    <scope>NUCLEOTIDE SEQUENCE [LARGE SCALE GENOMIC DNA]</scope>
    <source>
        <strain evidence="2">cv. Jemalong A17</strain>
    </source>
</reference>
<sequence length="71" mass="7956">MLSYAEPSFFNSSSFGLTGATGDGELSTPISALRSLMLCSNSFIRLPISIFFEMMESDIVWNLVCWKQNYC</sequence>
<name>A0A396H820_MEDTR</name>
<organism evidence="1 2">
    <name type="scientific">Medicago truncatula</name>
    <name type="common">Barrel medic</name>
    <name type="synonym">Medicago tribuloides</name>
    <dbReference type="NCBI Taxonomy" id="3880"/>
    <lineage>
        <taxon>Eukaryota</taxon>
        <taxon>Viridiplantae</taxon>
        <taxon>Streptophyta</taxon>
        <taxon>Embryophyta</taxon>
        <taxon>Tracheophyta</taxon>
        <taxon>Spermatophyta</taxon>
        <taxon>Magnoliopsida</taxon>
        <taxon>eudicotyledons</taxon>
        <taxon>Gunneridae</taxon>
        <taxon>Pentapetalae</taxon>
        <taxon>rosids</taxon>
        <taxon>fabids</taxon>
        <taxon>Fabales</taxon>
        <taxon>Fabaceae</taxon>
        <taxon>Papilionoideae</taxon>
        <taxon>50 kb inversion clade</taxon>
        <taxon>NPAAA clade</taxon>
        <taxon>Hologalegina</taxon>
        <taxon>IRL clade</taxon>
        <taxon>Trifolieae</taxon>
        <taxon>Medicago</taxon>
    </lineage>
</organism>
<dbReference type="Proteomes" id="UP000265566">
    <property type="component" value="Chromosome 7"/>
</dbReference>
<dbReference type="Gramene" id="rna43711">
    <property type="protein sequence ID" value="RHN48938.1"/>
    <property type="gene ID" value="gene43711"/>
</dbReference>
<gene>
    <name evidence="1" type="ORF">MtrunA17_Chr7g0269151</name>
</gene>
<accession>A0A396H820</accession>
<comment type="caution">
    <text evidence="1">The sequence shown here is derived from an EMBL/GenBank/DDBJ whole genome shotgun (WGS) entry which is preliminary data.</text>
</comment>
<protein>
    <submittedName>
        <fullName evidence="1">Uncharacterized protein</fullName>
    </submittedName>
</protein>
<proteinExistence type="predicted"/>
<dbReference type="AlphaFoldDB" id="A0A396H820"/>